<dbReference type="InterPro" id="IPR050197">
    <property type="entry name" value="Aldolase_class_II_sugar_metab"/>
</dbReference>
<evidence type="ECO:0000259" key="3">
    <source>
        <dbReference type="SMART" id="SM01007"/>
    </source>
</evidence>
<dbReference type="GO" id="GO:0046872">
    <property type="term" value="F:metal ion binding"/>
    <property type="evidence" value="ECO:0007669"/>
    <property type="project" value="UniProtKB-KW"/>
</dbReference>
<accession>A0A6F8XS42</accession>
<dbReference type="EMBL" id="AP022870">
    <property type="protein sequence ID" value="BCB76568.1"/>
    <property type="molecule type" value="Genomic_DNA"/>
</dbReference>
<protein>
    <recommendedName>
        <fullName evidence="3">Class II aldolase/adducin N-terminal domain-containing protein</fullName>
    </recommendedName>
</protein>
<dbReference type="RefSeq" id="WP_173036582.1">
    <property type="nucleotide sequence ID" value="NZ_AP022870.1"/>
</dbReference>
<dbReference type="GO" id="GO:0005829">
    <property type="term" value="C:cytosol"/>
    <property type="evidence" value="ECO:0007669"/>
    <property type="project" value="TreeGrafter"/>
</dbReference>
<keyword evidence="2" id="KW-0456">Lyase</keyword>
<reference evidence="4 5" key="2">
    <citation type="submission" date="2020-03" db="EMBL/GenBank/DDBJ databases">
        <authorList>
            <person name="Ichikawa N."/>
            <person name="Kimura A."/>
            <person name="Kitahashi Y."/>
            <person name="Uohara A."/>
        </authorList>
    </citation>
    <scope>NUCLEOTIDE SEQUENCE [LARGE SCALE GENOMIC DNA]</scope>
    <source>
        <strain evidence="4 5">NBRC 107702</strain>
    </source>
</reference>
<dbReference type="KEGG" id="pfla:Pflav_029780"/>
<dbReference type="PANTHER" id="PTHR22789">
    <property type="entry name" value="FUCULOSE PHOSPHATE ALDOLASE"/>
    <property type="match status" value="1"/>
</dbReference>
<evidence type="ECO:0000313" key="4">
    <source>
        <dbReference type="EMBL" id="BCB76568.1"/>
    </source>
</evidence>
<gene>
    <name evidence="4" type="ORF">Pflav_029780</name>
</gene>
<dbReference type="InterPro" id="IPR001303">
    <property type="entry name" value="Aldolase_II/adducin_N"/>
</dbReference>
<dbReference type="Pfam" id="PF00596">
    <property type="entry name" value="Aldolase_II"/>
    <property type="match status" value="1"/>
</dbReference>
<keyword evidence="1" id="KW-0479">Metal-binding</keyword>
<dbReference type="InterPro" id="IPR036409">
    <property type="entry name" value="Aldolase_II/adducin_N_sf"/>
</dbReference>
<dbReference type="SMART" id="SM01007">
    <property type="entry name" value="Aldolase_II"/>
    <property type="match status" value="1"/>
</dbReference>
<dbReference type="SUPFAM" id="SSF53639">
    <property type="entry name" value="AraD/HMP-PK domain-like"/>
    <property type="match status" value="1"/>
</dbReference>
<dbReference type="Gene3D" id="3.40.225.10">
    <property type="entry name" value="Class II aldolase/adducin N-terminal domain"/>
    <property type="match status" value="1"/>
</dbReference>
<dbReference type="GO" id="GO:0016832">
    <property type="term" value="F:aldehyde-lyase activity"/>
    <property type="evidence" value="ECO:0007669"/>
    <property type="project" value="TreeGrafter"/>
</dbReference>
<feature type="domain" description="Class II aldolase/adducin N-terminal" evidence="3">
    <location>
        <begin position="14"/>
        <end position="192"/>
    </location>
</feature>
<proteinExistence type="predicted"/>
<dbReference type="GO" id="GO:0019323">
    <property type="term" value="P:pentose catabolic process"/>
    <property type="evidence" value="ECO:0007669"/>
    <property type="project" value="TreeGrafter"/>
</dbReference>
<keyword evidence="5" id="KW-1185">Reference proteome</keyword>
<dbReference type="AlphaFoldDB" id="A0A6F8XS42"/>
<name>A0A6F8XS42_9ACTN</name>
<evidence type="ECO:0000256" key="1">
    <source>
        <dbReference type="ARBA" id="ARBA00022723"/>
    </source>
</evidence>
<dbReference type="PANTHER" id="PTHR22789:SF0">
    <property type="entry name" value="3-OXO-TETRONATE 4-PHOSPHATE DECARBOXYLASE-RELATED"/>
    <property type="match status" value="1"/>
</dbReference>
<dbReference type="Proteomes" id="UP000502508">
    <property type="component" value="Chromosome"/>
</dbReference>
<evidence type="ECO:0000313" key="5">
    <source>
        <dbReference type="Proteomes" id="UP000502508"/>
    </source>
</evidence>
<reference evidence="4 5" key="1">
    <citation type="submission" date="2020-03" db="EMBL/GenBank/DDBJ databases">
        <title>Whole genome shotgun sequence of Phytohabitans flavus NBRC 107702.</title>
        <authorList>
            <person name="Komaki H."/>
            <person name="Tamura T."/>
        </authorList>
    </citation>
    <scope>NUCLEOTIDE SEQUENCE [LARGE SCALE GENOMIC DNA]</scope>
    <source>
        <strain evidence="4 5">NBRC 107702</strain>
    </source>
</reference>
<organism evidence="4 5">
    <name type="scientific">Phytohabitans flavus</name>
    <dbReference type="NCBI Taxonomy" id="1076124"/>
    <lineage>
        <taxon>Bacteria</taxon>
        <taxon>Bacillati</taxon>
        <taxon>Actinomycetota</taxon>
        <taxon>Actinomycetes</taxon>
        <taxon>Micromonosporales</taxon>
        <taxon>Micromonosporaceae</taxon>
    </lineage>
</organism>
<sequence length="242" mass="26778">MLQNDLTPELSPEAEVAVLARALYREGYDDQDAGHLTYRQPDDTFLAVPLEVGWNEIRASDVIRIDIDGNKLDGRWSVPPAIGLHLEYHRAHPGTDVTVHQHPRYATVWSTAGRLPGVYDQRAATLPDSDYVIYDDFQGVLEADDAVADAVAAIGKARCALLRNHGVFVVGDNMPQAYTNALTLEWRCKIAWYCEVLGSTGQVPDYGRRSIESVIASRGGYAPGMWEWAVRRELGLIGSVLD</sequence>
<evidence type="ECO:0000256" key="2">
    <source>
        <dbReference type="ARBA" id="ARBA00023239"/>
    </source>
</evidence>